<name>A0A5D0ULR0_9ACTN</name>
<evidence type="ECO:0000313" key="4">
    <source>
        <dbReference type="Proteomes" id="UP000322634"/>
    </source>
</evidence>
<dbReference type="Pfam" id="PF13374">
    <property type="entry name" value="TPR_10"/>
    <property type="match status" value="2"/>
</dbReference>
<dbReference type="InterPro" id="IPR027417">
    <property type="entry name" value="P-loop_NTPase"/>
</dbReference>
<accession>A0A5D0ULR0</accession>
<proteinExistence type="predicted"/>
<dbReference type="Gene3D" id="3.40.50.300">
    <property type="entry name" value="P-loop containing nucleotide triphosphate hydrolases"/>
    <property type="match status" value="1"/>
</dbReference>
<evidence type="ECO:0000313" key="3">
    <source>
        <dbReference type="EMBL" id="TYC18545.1"/>
    </source>
</evidence>
<dbReference type="OrthoDB" id="3885120at2"/>
<feature type="domain" description="NB-ARC" evidence="2">
    <location>
        <begin position="241"/>
        <end position="384"/>
    </location>
</feature>
<reference evidence="3 4" key="1">
    <citation type="submission" date="2019-08" db="EMBL/GenBank/DDBJ databases">
        <title>Actinomadura sp. nov. CYP1-5 isolated from mountain soil.</title>
        <authorList>
            <person name="Songsumanus A."/>
            <person name="Kuncharoen N."/>
            <person name="Kudo T."/>
            <person name="Yuki M."/>
            <person name="Igarashi Y."/>
            <person name="Tanasupawat S."/>
        </authorList>
    </citation>
    <scope>NUCLEOTIDE SEQUENCE [LARGE SCALE GENOMIC DNA]</scope>
    <source>
        <strain evidence="3 4">GKU157</strain>
    </source>
</reference>
<dbReference type="PRINTS" id="PR00364">
    <property type="entry name" value="DISEASERSIST"/>
</dbReference>
<dbReference type="SUPFAM" id="SSF48452">
    <property type="entry name" value="TPR-like"/>
    <property type="match status" value="2"/>
</dbReference>
<dbReference type="InterPro" id="IPR053137">
    <property type="entry name" value="NLR-like"/>
</dbReference>
<comment type="caution">
    <text evidence="3">The sequence shown here is derived from an EMBL/GenBank/DDBJ whole genome shotgun (WGS) entry which is preliminary data.</text>
</comment>
<protein>
    <submittedName>
        <fullName evidence="3">Tetratricopeptide repeat protein</fullName>
    </submittedName>
</protein>
<dbReference type="PANTHER" id="PTHR46082">
    <property type="entry name" value="ATP/GTP-BINDING PROTEIN-RELATED"/>
    <property type="match status" value="1"/>
</dbReference>
<dbReference type="GO" id="GO:0043531">
    <property type="term" value="F:ADP binding"/>
    <property type="evidence" value="ECO:0007669"/>
    <property type="project" value="InterPro"/>
</dbReference>
<dbReference type="Pfam" id="PF00931">
    <property type="entry name" value="NB-ARC"/>
    <property type="match status" value="1"/>
</dbReference>
<gene>
    <name evidence="3" type="ORF">FXF65_01965</name>
</gene>
<dbReference type="Gene3D" id="1.25.40.10">
    <property type="entry name" value="Tetratricopeptide repeat domain"/>
    <property type="match status" value="2"/>
</dbReference>
<dbReference type="SUPFAM" id="SSF52540">
    <property type="entry name" value="P-loop containing nucleoside triphosphate hydrolases"/>
    <property type="match status" value="1"/>
</dbReference>
<dbReference type="AlphaFoldDB" id="A0A5D0ULR0"/>
<dbReference type="PANTHER" id="PTHR46082:SF6">
    <property type="entry name" value="AAA+ ATPASE DOMAIN-CONTAINING PROTEIN-RELATED"/>
    <property type="match status" value="1"/>
</dbReference>
<dbReference type="Proteomes" id="UP000322634">
    <property type="component" value="Unassembled WGS sequence"/>
</dbReference>
<evidence type="ECO:0000256" key="1">
    <source>
        <dbReference type="SAM" id="MobiDB-lite"/>
    </source>
</evidence>
<keyword evidence="4" id="KW-1185">Reference proteome</keyword>
<dbReference type="InterPro" id="IPR002182">
    <property type="entry name" value="NB-ARC"/>
</dbReference>
<dbReference type="EMBL" id="VSFF01000001">
    <property type="protein sequence ID" value="TYC18545.1"/>
    <property type="molecule type" value="Genomic_DNA"/>
</dbReference>
<evidence type="ECO:0000259" key="2">
    <source>
        <dbReference type="Pfam" id="PF00931"/>
    </source>
</evidence>
<feature type="region of interest" description="Disordered" evidence="1">
    <location>
        <begin position="1"/>
        <end position="22"/>
    </location>
</feature>
<sequence length="928" mass="101067">MPQLSPAAYGRPRGCRKRGQDSVTRPFAVDGAGLEGFRFHPMLVVKQGRLMSSGGGTNQAFPDNSGPDHRRCRRYRSVGEPLDATDTWARALRALYTAAGKPTSATIGRLGAAQVPLIKVTSSSWSDWLNGKNVPSEVRTARWLVRFLRDRANHETPEYVTEPDGWWDMAWRRARAERQRRRGGRSTAAHPARSQAVVEQVRVGVVPRPADCYQDRQAAIRLNATPDENGPVALTQAATYVLVGMGGVGKTQLAAAHARSALQRGVEVLLWVNAATRDDVISTYADAALRLRLPLADRDDPERAAREFMTWTETTTQRWLVVLDDVRSPGALRGLWPAAATSLAVGQVVVTTRLRDSALAAVERSMVEIGTFTEKEACSYLSAKLEEQAIDTVQVSALARDLGYLPLALAQAATYICNADIDFATYRRLLATRLLSGALPSEMFLPDDHERIVAATWELSIDQANRAEPAGLARPVLYLLSVLDSGAIPQFVLASPPALEYLADYMPHIPQTNSMSGELVDEALRVLHRHCLIDHDRTSTYREVRVHQLVQRATRDNIAAQVGFGSKLFANIVDVAAYSLLSVWPSVERDQLGQVLRANTAALHQNTDSVLWSSTIGAYNVLGYAASSLGKRGQVAAAVTAHTDLLLSATRHLGANDIGTLSLRHALAYWQGKAGDMASATVAFEELLVDMRRVLDPDDHHFLSVRHNLADLMGRSGDVASAVAALEEILVDMERLLGPDHRDTLTSRGVLAQWRGLAGDAVGGLAATEDLLIEIDRVLGPNDPNTLAVRHSMAVLIGQTGDTARAVASFKDLLADRLRVLGPDHPDTFDTRHNLAHWRGVSRDATGAAATFASLLADEMRVLGPAHIKTITTRYCLAGWRGEAGDAIGAAAAFEELLTEVMKLPGPKRDVASIRNALAYWQKKAEQE</sequence>
<organism evidence="3 4">
    <name type="scientific">Actinomadura syzygii</name>
    <dbReference type="NCBI Taxonomy" id="1427538"/>
    <lineage>
        <taxon>Bacteria</taxon>
        <taxon>Bacillati</taxon>
        <taxon>Actinomycetota</taxon>
        <taxon>Actinomycetes</taxon>
        <taxon>Streptosporangiales</taxon>
        <taxon>Thermomonosporaceae</taxon>
        <taxon>Actinomadura</taxon>
    </lineage>
</organism>
<dbReference type="InterPro" id="IPR011990">
    <property type="entry name" value="TPR-like_helical_dom_sf"/>
</dbReference>